<proteinExistence type="predicted"/>
<feature type="region of interest" description="Disordered" evidence="2">
    <location>
        <begin position="1"/>
        <end position="85"/>
    </location>
</feature>
<reference evidence="3 4" key="1">
    <citation type="submission" date="2024-02" db="EMBL/GenBank/DDBJ databases">
        <authorList>
            <person name="Chen Y."/>
            <person name="Shah S."/>
            <person name="Dougan E. K."/>
            <person name="Thang M."/>
            <person name="Chan C."/>
        </authorList>
    </citation>
    <scope>NUCLEOTIDE SEQUENCE [LARGE SCALE GENOMIC DNA]</scope>
</reference>
<feature type="compositionally biased region" description="Low complexity" evidence="2">
    <location>
        <begin position="1"/>
        <end position="16"/>
    </location>
</feature>
<evidence type="ECO:0000256" key="1">
    <source>
        <dbReference type="SAM" id="Coils"/>
    </source>
</evidence>
<gene>
    <name evidence="3" type="ORF">CCMP2556_LOCUS36183</name>
</gene>
<feature type="region of interest" description="Disordered" evidence="2">
    <location>
        <begin position="332"/>
        <end position="383"/>
    </location>
</feature>
<evidence type="ECO:0000313" key="4">
    <source>
        <dbReference type="Proteomes" id="UP001642484"/>
    </source>
</evidence>
<feature type="compositionally biased region" description="Pro residues" evidence="2">
    <location>
        <begin position="364"/>
        <end position="375"/>
    </location>
</feature>
<organism evidence="3 4">
    <name type="scientific">Durusdinium trenchii</name>
    <dbReference type="NCBI Taxonomy" id="1381693"/>
    <lineage>
        <taxon>Eukaryota</taxon>
        <taxon>Sar</taxon>
        <taxon>Alveolata</taxon>
        <taxon>Dinophyceae</taxon>
        <taxon>Suessiales</taxon>
        <taxon>Symbiodiniaceae</taxon>
        <taxon>Durusdinium</taxon>
    </lineage>
</organism>
<dbReference type="Proteomes" id="UP001642484">
    <property type="component" value="Unassembled WGS sequence"/>
</dbReference>
<name>A0ABP0PBP7_9DINO</name>
<evidence type="ECO:0000313" key="3">
    <source>
        <dbReference type="EMBL" id="CAK9073470.1"/>
    </source>
</evidence>
<keyword evidence="4" id="KW-1185">Reference proteome</keyword>
<dbReference type="EMBL" id="CAXAMN010022884">
    <property type="protein sequence ID" value="CAK9073470.1"/>
    <property type="molecule type" value="Genomic_DNA"/>
</dbReference>
<comment type="caution">
    <text evidence="3">The sequence shown here is derived from an EMBL/GenBank/DDBJ whole genome shotgun (WGS) entry which is preliminary data.</text>
</comment>
<feature type="coiled-coil region" evidence="1">
    <location>
        <begin position="541"/>
        <end position="568"/>
    </location>
</feature>
<accession>A0ABP0PBP7</accession>
<feature type="region of interest" description="Disordered" evidence="2">
    <location>
        <begin position="125"/>
        <end position="149"/>
    </location>
</feature>
<keyword evidence="1" id="KW-0175">Coiled coil</keyword>
<sequence length="858" mass="93682">MVDSAPKAEALEALEAPTPPAPTPAANEVKKEADAVATPAAPAVSQEAKISPSKMKLEMDVMDDGDGGVTKPLSKDATSDTQTAASSKSGCAEQLCACCGQETRVPKCIYGPECKKALNNIDKQEATATNPPRSGPRWKRWQETKRQGGPKLNGVIMAYRKTCQESQGSGKSRGKYDFVRSLEEMKVSTEVAQGSKLRYMTLARWLTHAQEEFDMSVTDAEKDWTEAERVTPASLKRQTKSGLLRLPMPYEEYITGEDAVQHSKALVVEEQHKKVNKETLGKLEKQTHLGQFGFNDAPFEDVGGRLFSKASCGEKPLFSGLRFGDQGHVQDLGSLSGGVPDAPAGAGEGSSSAGSGVAASVPRPANPGPEPQPKPQPKRAKRYDVAANQNKLNERIEQDLMAACKKLLTEVEGEKDKIMGLLTNADLDKYHAYIVTMKARACLVRMVLSTDSDAEEKLRKHMEDLKSKQEPMPVEGAITCLSTAQASLKQKVREGKDEDSMKLVQNELKESVAMFKKLSAAASRAASDLKKALEARKRKAAVALQKEAKAEERQRTKEEKEVAKAVKLAKNGTETPCLWLPQSTVGHLQKDLVMVKSLADLLTESKRDASAIAKGEPFCVEDASSVQKYLTENTELAGIMQVFEAQYPMSRQAKERQRAQTPLKLEGTTLQQKMMEYMVNSQGAVAGDVQVSAYGFTSAMQFAGPEYLAMPTLRFASKGQREIIIANVHDLWFNMPDSQKAGLQLTEEFNVTTVLGNGMMAVNLADGWLGQLAKLPKEEQKILYRGIIKENSMLYLPGGVIILEKCLNGKPCLGLRISVPDSSPITKKNLEVLLSVHSAYAPEDSKLSKQWKTALGRD</sequence>
<feature type="compositionally biased region" description="Low complexity" evidence="2">
    <location>
        <begin position="35"/>
        <end position="44"/>
    </location>
</feature>
<protein>
    <submittedName>
        <fullName evidence="3">Uncharacterized protein</fullName>
    </submittedName>
</protein>
<feature type="compositionally biased region" description="Low complexity" evidence="2">
    <location>
        <begin position="349"/>
        <end position="361"/>
    </location>
</feature>
<evidence type="ECO:0000256" key="2">
    <source>
        <dbReference type="SAM" id="MobiDB-lite"/>
    </source>
</evidence>